<dbReference type="InterPro" id="IPR036638">
    <property type="entry name" value="HLH_DNA-bd_sf"/>
</dbReference>
<dbReference type="AlphaFoldDB" id="A0A166JFC3"/>
<feature type="compositionally biased region" description="Polar residues" evidence="1">
    <location>
        <begin position="268"/>
        <end position="285"/>
    </location>
</feature>
<protein>
    <recommendedName>
        <fullName evidence="2">BHLH domain-containing protein</fullName>
    </recommendedName>
</protein>
<dbReference type="InterPro" id="IPR011598">
    <property type="entry name" value="bHLH_dom"/>
</dbReference>
<reference evidence="3 4" key="1">
    <citation type="journal article" date="2016" name="Mol. Biol. Evol.">
        <title>Comparative Genomics of Early-Diverging Mushroom-Forming Fungi Provides Insights into the Origins of Lignocellulose Decay Capabilities.</title>
        <authorList>
            <person name="Nagy L.G."/>
            <person name="Riley R."/>
            <person name="Tritt A."/>
            <person name="Adam C."/>
            <person name="Daum C."/>
            <person name="Floudas D."/>
            <person name="Sun H."/>
            <person name="Yadav J.S."/>
            <person name="Pangilinan J."/>
            <person name="Larsson K.H."/>
            <person name="Matsuura K."/>
            <person name="Barry K."/>
            <person name="Labutti K."/>
            <person name="Kuo R."/>
            <person name="Ohm R.A."/>
            <person name="Bhattacharya S.S."/>
            <person name="Shirouzu T."/>
            <person name="Yoshinaga Y."/>
            <person name="Martin F.M."/>
            <person name="Grigoriev I.V."/>
            <person name="Hibbett D.S."/>
        </authorList>
    </citation>
    <scope>NUCLEOTIDE SEQUENCE [LARGE SCALE GENOMIC DNA]</scope>
    <source>
        <strain evidence="3 4">CBS 109695</strain>
    </source>
</reference>
<dbReference type="EMBL" id="KV417552">
    <property type="protein sequence ID" value="KZP20802.1"/>
    <property type="molecule type" value="Genomic_DNA"/>
</dbReference>
<dbReference type="GO" id="GO:0046983">
    <property type="term" value="F:protein dimerization activity"/>
    <property type="evidence" value="ECO:0007669"/>
    <property type="project" value="InterPro"/>
</dbReference>
<sequence>MSNLRPIAPLETEDMPRPDPYAASCNPPRQAKRQRISASMSPVIAPSPSAAEQSMFLTEDDPAPKRRGRKASSSSRAAREAQRKMNHSIIEKARRTKINDALATLRVLVPAQPKRGGEEDEEDEPQDAGKEEKEFKLDVLVRTVTYLQELTARVKALEGAQGPGKCASCTGLKRKRADGEALEEAEDDHDSQAARQQPSPSDSNTRLPSIASWLPLDPSLIHKPSLHAPPTTTQHQLPSPPSSTTFRPSVSAQLPPAFALPASHAQGFGSTSAQPSPVLSPLTTRTPEDESVASLLLAMGASSRRSSSASEREHARAPQKGSVGARPQGEIQPWTPGSMLGLTKA</sequence>
<feature type="compositionally biased region" description="Polar residues" evidence="1">
    <location>
        <begin position="193"/>
        <end position="207"/>
    </location>
</feature>
<keyword evidence="4" id="KW-1185">Reference proteome</keyword>
<feature type="region of interest" description="Disordered" evidence="1">
    <location>
        <begin position="157"/>
        <end position="250"/>
    </location>
</feature>
<organism evidence="3 4">
    <name type="scientific">Athelia psychrophila</name>
    <dbReference type="NCBI Taxonomy" id="1759441"/>
    <lineage>
        <taxon>Eukaryota</taxon>
        <taxon>Fungi</taxon>
        <taxon>Dikarya</taxon>
        <taxon>Basidiomycota</taxon>
        <taxon>Agaricomycotina</taxon>
        <taxon>Agaricomycetes</taxon>
        <taxon>Agaricomycetidae</taxon>
        <taxon>Atheliales</taxon>
        <taxon>Atheliaceae</taxon>
        <taxon>Athelia</taxon>
    </lineage>
</organism>
<dbReference type="PANTHER" id="PTHR46266">
    <property type="entry name" value="TRANSCRIPTION FACTOR TT8"/>
    <property type="match status" value="1"/>
</dbReference>
<feature type="region of interest" description="Disordered" evidence="1">
    <location>
        <begin position="262"/>
        <end position="345"/>
    </location>
</feature>
<evidence type="ECO:0000256" key="1">
    <source>
        <dbReference type="SAM" id="MobiDB-lite"/>
    </source>
</evidence>
<dbReference type="SMART" id="SM00353">
    <property type="entry name" value="HLH"/>
    <property type="match status" value="1"/>
</dbReference>
<evidence type="ECO:0000259" key="2">
    <source>
        <dbReference type="PROSITE" id="PS50888"/>
    </source>
</evidence>
<evidence type="ECO:0000313" key="3">
    <source>
        <dbReference type="EMBL" id="KZP20802.1"/>
    </source>
</evidence>
<name>A0A166JFC3_9AGAM</name>
<proteinExistence type="predicted"/>
<dbReference type="PANTHER" id="PTHR46266:SF4">
    <property type="entry name" value="TRANSCRIPTION FACTOR TT8"/>
    <property type="match status" value="1"/>
</dbReference>
<dbReference type="OrthoDB" id="690068at2759"/>
<dbReference type="PROSITE" id="PS50888">
    <property type="entry name" value="BHLH"/>
    <property type="match status" value="1"/>
</dbReference>
<feature type="domain" description="BHLH" evidence="2">
    <location>
        <begin position="82"/>
        <end position="150"/>
    </location>
</feature>
<feature type="compositionally biased region" description="Low complexity" evidence="1">
    <location>
        <begin position="292"/>
        <end position="309"/>
    </location>
</feature>
<dbReference type="Proteomes" id="UP000076532">
    <property type="component" value="Unassembled WGS sequence"/>
</dbReference>
<gene>
    <name evidence="3" type="ORF">FIBSPDRAFT_861236</name>
</gene>
<dbReference type="SUPFAM" id="SSF47459">
    <property type="entry name" value="HLH, helix-loop-helix DNA-binding domain"/>
    <property type="match status" value="1"/>
</dbReference>
<feature type="region of interest" description="Disordered" evidence="1">
    <location>
        <begin position="1"/>
        <end position="135"/>
    </location>
</feature>
<accession>A0A166JFC3</accession>
<evidence type="ECO:0000313" key="4">
    <source>
        <dbReference type="Proteomes" id="UP000076532"/>
    </source>
</evidence>
<dbReference type="STRING" id="436010.A0A166JFC3"/>
<dbReference type="Gene3D" id="4.10.280.10">
    <property type="entry name" value="Helix-loop-helix DNA-binding domain"/>
    <property type="match status" value="1"/>
</dbReference>
<feature type="compositionally biased region" description="Acidic residues" evidence="1">
    <location>
        <begin position="180"/>
        <end position="189"/>
    </location>
</feature>
<feature type="compositionally biased region" description="Basic and acidic residues" evidence="1">
    <location>
        <begin position="77"/>
        <end position="93"/>
    </location>
</feature>
<dbReference type="Pfam" id="PF00010">
    <property type="entry name" value="HLH"/>
    <property type="match status" value="1"/>
</dbReference>